<dbReference type="EMBL" id="RDRA01000017">
    <property type="protein sequence ID" value="RXG90276.1"/>
    <property type="molecule type" value="Genomic_DNA"/>
</dbReference>
<sequence>MSYEFYEWQARFGREGLTYGLRSELLELLKPYVALRSPIRLPEATEATSQEPASMQDLVDWEIVLGGTEAHEALKDLKNDQKWEAALLELLPNLTSLLLDALDLMRQLEGADDRSDKSYWHQPSIAEHSQNQKFRDWTALIDLTRDAFQATLKSDANRARAEVQRWLDCPYPLFRRLVFYAATETNLFSAHLALEWLLLDDGWWLWSVETEREAIQLLVKLAKIISTTDESLLLSAITRGPPRSMFTAGLDEEKFSRLSEREIWLRLSKYSAASSKKLGGEVADVLANLSAKYPDWRLALDESDEFPVWMGEPEDWYKRETSPVEIEALQDWLLIDREEGVNDNWSDRCKEDFDVAISALVHLGQKGKWPTRRWRTALQVWSDQTFVEKSWDKLHDVLSGAPDGEIKALAQPMSWWLQVVGKVFTKGVGQFHDLIRRLLQTQADEPFEPGKDPLFKAINNPVGQATDALFRWWYRQELEDNQGLKAEPKGIFTLLCNRKIEGYRYGRAILASNLIPLFRVDRVWTERNLLQALDWNVGIEEARSAWSGFLWAPRLYLPLFAAIKSQFLDTVNHYAILGESASRYANLLTFVALESSEPFTKRELALVTAQLPGEGLDRCAQSLVQGLDSAGQKQAEYWKNRVRPYLKEIWPKSKEAHSRAVSNAFTRLCMKAGEAFPDAVSTVRPWLSNAMQGDVTLHQFRETGFAKRFPDDSLTFLDAVIGERSLYLANDLNASLHDILQERPGLQSEPRFQRLARYARQVGG</sequence>
<proteinExistence type="predicted"/>
<organism evidence="1 2">
    <name type="scientific">Bradyrhizobium zhanjiangense</name>
    <dbReference type="NCBI Taxonomy" id="1325107"/>
    <lineage>
        <taxon>Bacteria</taxon>
        <taxon>Pseudomonadati</taxon>
        <taxon>Pseudomonadota</taxon>
        <taxon>Alphaproteobacteria</taxon>
        <taxon>Hyphomicrobiales</taxon>
        <taxon>Nitrobacteraceae</taxon>
        <taxon>Bradyrhizobium</taxon>
    </lineage>
</organism>
<gene>
    <name evidence="1" type="ORF">EAS62_27515</name>
</gene>
<evidence type="ECO:0008006" key="3">
    <source>
        <dbReference type="Google" id="ProtNLM"/>
    </source>
</evidence>
<evidence type="ECO:0000313" key="1">
    <source>
        <dbReference type="EMBL" id="RXG90276.1"/>
    </source>
</evidence>
<keyword evidence="2" id="KW-1185">Reference proteome</keyword>
<comment type="caution">
    <text evidence="1">The sequence shown here is derived from an EMBL/GenBank/DDBJ whole genome shotgun (WGS) entry which is preliminary data.</text>
</comment>
<evidence type="ECO:0000313" key="2">
    <source>
        <dbReference type="Proteomes" id="UP000289946"/>
    </source>
</evidence>
<name>A0ABY0DFQ4_9BRAD</name>
<dbReference type="Proteomes" id="UP000289946">
    <property type="component" value="Unassembled WGS sequence"/>
</dbReference>
<dbReference type="RefSeq" id="WP_128941465.1">
    <property type="nucleotide sequence ID" value="NZ_RDRA01000017.1"/>
</dbReference>
<protein>
    <recommendedName>
        <fullName evidence="3">DUF4020 domain-containing protein</fullName>
    </recommendedName>
</protein>
<reference evidence="1 2" key="1">
    <citation type="submission" date="2018-10" db="EMBL/GenBank/DDBJ databases">
        <title>Bradyrhizobium sp. nov., isolated from effective nodules of peanut in China.</title>
        <authorList>
            <person name="Li Y."/>
        </authorList>
    </citation>
    <scope>NUCLEOTIDE SEQUENCE [LARGE SCALE GENOMIC DNA]</scope>
    <source>
        <strain evidence="1 2">CCBAU 51781</strain>
    </source>
</reference>
<accession>A0ABY0DFQ4</accession>